<protein>
    <submittedName>
        <fullName evidence="1">Unannotated protein</fullName>
    </submittedName>
</protein>
<reference evidence="1" key="1">
    <citation type="submission" date="2020-05" db="EMBL/GenBank/DDBJ databases">
        <authorList>
            <person name="Chiriac C."/>
            <person name="Salcher M."/>
            <person name="Ghai R."/>
            <person name="Kavagutti S V."/>
        </authorList>
    </citation>
    <scope>NUCLEOTIDE SEQUENCE</scope>
</reference>
<evidence type="ECO:0000313" key="1">
    <source>
        <dbReference type="EMBL" id="CAB4344903.1"/>
    </source>
</evidence>
<name>A0A6J5ZZS3_9ZZZZ</name>
<dbReference type="EMBL" id="CAESAN010000078">
    <property type="protein sequence ID" value="CAB4344903.1"/>
    <property type="molecule type" value="Genomic_DNA"/>
</dbReference>
<proteinExistence type="predicted"/>
<gene>
    <name evidence="1" type="ORF">UFOPK3547_01001</name>
</gene>
<sequence length="56" mass="5908">MFVVEGRARLKNQPASVQVQSGRAVTKKQFNLLISVPIGGPEGNVVAAFLAGKQSL</sequence>
<accession>A0A6J5ZZS3</accession>
<dbReference type="AlphaFoldDB" id="A0A6J5ZZS3"/>
<organism evidence="1">
    <name type="scientific">freshwater metagenome</name>
    <dbReference type="NCBI Taxonomy" id="449393"/>
    <lineage>
        <taxon>unclassified sequences</taxon>
        <taxon>metagenomes</taxon>
        <taxon>ecological metagenomes</taxon>
    </lineage>
</organism>